<dbReference type="Proteomes" id="UP000235916">
    <property type="component" value="Unassembled WGS sequence"/>
</dbReference>
<dbReference type="PANTHER" id="PTHR34220">
    <property type="entry name" value="SENSOR HISTIDINE KINASE YPDA"/>
    <property type="match status" value="1"/>
</dbReference>
<evidence type="ECO:0000256" key="1">
    <source>
        <dbReference type="SAM" id="Phobius"/>
    </source>
</evidence>
<gene>
    <name evidence="3" type="ORF">C1O66_14370</name>
</gene>
<keyword evidence="4" id="KW-1185">Reference proteome</keyword>
<evidence type="ECO:0000259" key="2">
    <source>
        <dbReference type="PROSITE" id="PS50109"/>
    </source>
</evidence>
<feature type="domain" description="Histidine kinase" evidence="2">
    <location>
        <begin position="273"/>
        <end position="370"/>
    </location>
</feature>
<dbReference type="Gene3D" id="3.30.565.10">
    <property type="entry name" value="Histidine kinase-like ATPase, C-terminal domain"/>
    <property type="match status" value="1"/>
</dbReference>
<accession>A0A2N8KYQ4</accession>
<dbReference type="GO" id="GO:0000155">
    <property type="term" value="F:phosphorelay sensor kinase activity"/>
    <property type="evidence" value="ECO:0007669"/>
    <property type="project" value="InterPro"/>
</dbReference>
<feature type="transmembrane region" description="Helical" evidence="1">
    <location>
        <begin position="68"/>
        <end position="86"/>
    </location>
</feature>
<reference evidence="3 4" key="1">
    <citation type="submission" date="2018-01" db="EMBL/GenBank/DDBJ databases">
        <title>Draft genome sequence of Paucibacter aquatile CR182 isolated from freshwater of the Nakdong River.</title>
        <authorList>
            <person name="Choi A."/>
            <person name="Chung E.J."/>
        </authorList>
    </citation>
    <scope>NUCLEOTIDE SEQUENCE [LARGE SCALE GENOMIC DNA]</scope>
    <source>
        <strain evidence="3 4">CR182</strain>
    </source>
</reference>
<keyword evidence="1" id="KW-0472">Membrane</keyword>
<feature type="transmembrane region" description="Helical" evidence="1">
    <location>
        <begin position="133"/>
        <end position="154"/>
    </location>
</feature>
<keyword evidence="1" id="KW-1133">Transmembrane helix</keyword>
<sequence>MQQAWDDAKALDWHVVFMLGPRHKFSEAQWALLDQRSAITASVKLCAWLNALLLGVLAAWQMPPPLQLGGFVVGFLMALALLWQAARLWRRPTMRTLYLGYVWVCVMAFVSTFLMGMFSGALRLEESIGKEEAGQLALDLVLLGVVGIWVLAMARNEMLAGWLREHEQQQQALALAQQLSSAQIQPHFLFNSLASLQHWVRSRDERAAILLDALTAYLRATLPLFNRQLLSLGEELEAVRQYLAVMQVRLGQRLQVQIEVPEAVASVQLPPALMLTLVENAIEHGVVPKLGSALLRIETEQQDQSLLVRVIDDGPGLPEAPAQPVRAGRGVGLSNSRLRLAQTYGEAARLSLRNAELGGCIAELQLPWSPDTRAAS</sequence>
<name>A0A2N8KYQ4_9BURK</name>
<protein>
    <recommendedName>
        <fullName evidence="2">Histidine kinase domain-containing protein</fullName>
    </recommendedName>
</protein>
<keyword evidence="1" id="KW-0812">Transmembrane</keyword>
<dbReference type="SUPFAM" id="SSF55874">
    <property type="entry name" value="ATPase domain of HSP90 chaperone/DNA topoisomerase II/histidine kinase"/>
    <property type="match status" value="1"/>
</dbReference>
<dbReference type="EMBL" id="POSP01000003">
    <property type="protein sequence ID" value="PND38593.1"/>
    <property type="molecule type" value="Genomic_DNA"/>
</dbReference>
<dbReference type="PROSITE" id="PS50109">
    <property type="entry name" value="HIS_KIN"/>
    <property type="match status" value="1"/>
</dbReference>
<dbReference type="InterPro" id="IPR003594">
    <property type="entry name" value="HATPase_dom"/>
</dbReference>
<evidence type="ECO:0000313" key="4">
    <source>
        <dbReference type="Proteomes" id="UP000235916"/>
    </source>
</evidence>
<dbReference type="InterPro" id="IPR010559">
    <property type="entry name" value="Sig_transdc_His_kin_internal"/>
</dbReference>
<dbReference type="Pfam" id="PF02518">
    <property type="entry name" value="HATPase_c"/>
    <property type="match status" value="1"/>
</dbReference>
<dbReference type="AlphaFoldDB" id="A0A2N8KYQ4"/>
<dbReference type="GO" id="GO:0016020">
    <property type="term" value="C:membrane"/>
    <property type="evidence" value="ECO:0007669"/>
    <property type="project" value="InterPro"/>
</dbReference>
<feature type="transmembrane region" description="Helical" evidence="1">
    <location>
        <begin position="45"/>
        <end position="62"/>
    </location>
</feature>
<dbReference type="InterPro" id="IPR050640">
    <property type="entry name" value="Bact_2-comp_sensor_kinase"/>
</dbReference>
<feature type="transmembrane region" description="Helical" evidence="1">
    <location>
        <begin position="98"/>
        <end position="121"/>
    </location>
</feature>
<proteinExistence type="predicted"/>
<comment type="caution">
    <text evidence="3">The sequence shown here is derived from an EMBL/GenBank/DDBJ whole genome shotgun (WGS) entry which is preliminary data.</text>
</comment>
<organism evidence="3 4">
    <name type="scientific">Kinneretia aquatilis</name>
    <dbReference type="NCBI Taxonomy" id="2070761"/>
    <lineage>
        <taxon>Bacteria</taxon>
        <taxon>Pseudomonadati</taxon>
        <taxon>Pseudomonadota</taxon>
        <taxon>Betaproteobacteria</taxon>
        <taxon>Burkholderiales</taxon>
        <taxon>Sphaerotilaceae</taxon>
        <taxon>Roseateles</taxon>
    </lineage>
</organism>
<evidence type="ECO:0000313" key="3">
    <source>
        <dbReference type="EMBL" id="PND38593.1"/>
    </source>
</evidence>
<dbReference type="InterPro" id="IPR005467">
    <property type="entry name" value="His_kinase_dom"/>
</dbReference>
<dbReference type="PANTHER" id="PTHR34220:SF9">
    <property type="entry name" value="SIGNAL TRANSDUCTION HISTIDINE KINASE INTERNAL REGION DOMAIN-CONTAINING PROTEIN"/>
    <property type="match status" value="1"/>
</dbReference>
<dbReference type="InterPro" id="IPR036890">
    <property type="entry name" value="HATPase_C_sf"/>
</dbReference>
<dbReference type="Pfam" id="PF06580">
    <property type="entry name" value="His_kinase"/>
    <property type="match status" value="1"/>
</dbReference>